<evidence type="ECO:0000256" key="1">
    <source>
        <dbReference type="SAM" id="MobiDB-lite"/>
    </source>
</evidence>
<dbReference type="RefSeq" id="WP_044188631.1">
    <property type="nucleotide sequence ID" value="NZ_JMCB01000006.1"/>
</dbReference>
<name>A0A085WKB6_9BACT</name>
<dbReference type="Gene3D" id="3.40.50.1820">
    <property type="entry name" value="alpha/beta hydrolase"/>
    <property type="match status" value="1"/>
</dbReference>
<evidence type="ECO:0000259" key="2">
    <source>
        <dbReference type="Pfam" id="PF00561"/>
    </source>
</evidence>
<dbReference type="OrthoDB" id="9777090at2"/>
<dbReference type="InterPro" id="IPR022742">
    <property type="entry name" value="Hydrolase_4"/>
</dbReference>
<dbReference type="STRING" id="394096.DB31_7366"/>
<feature type="domain" description="AB hydrolase-1" evidence="2">
    <location>
        <begin position="200"/>
        <end position="252"/>
    </location>
</feature>
<dbReference type="EMBL" id="JMCB01000006">
    <property type="protein sequence ID" value="KFE68129.1"/>
    <property type="molecule type" value="Genomic_DNA"/>
</dbReference>
<accession>A0A085WKB6</accession>
<dbReference type="InterPro" id="IPR029058">
    <property type="entry name" value="AB_hydrolase_fold"/>
</dbReference>
<dbReference type="PANTHER" id="PTHR12277">
    <property type="entry name" value="ALPHA/BETA HYDROLASE DOMAIN-CONTAINING PROTEIN"/>
    <property type="match status" value="1"/>
</dbReference>
<proteinExistence type="predicted"/>
<dbReference type="InterPro" id="IPR000073">
    <property type="entry name" value="AB_hydrolase_1"/>
</dbReference>
<dbReference type="Pfam" id="PF00561">
    <property type="entry name" value="Abhydrolase_1"/>
    <property type="match status" value="1"/>
</dbReference>
<protein>
    <submittedName>
        <fullName evidence="4">Hydrolase of the alpha/beta protein</fullName>
    </submittedName>
</protein>
<dbReference type="GO" id="GO:0016787">
    <property type="term" value="F:hydrolase activity"/>
    <property type="evidence" value="ECO:0007669"/>
    <property type="project" value="UniProtKB-KW"/>
</dbReference>
<keyword evidence="5" id="KW-1185">Reference proteome</keyword>
<sequence length="288" mass="30565">MIRIKRVLMTFLAIVALGYLGLMGLAFAVQRSILFPAPRSALQEPPQRLGFRRLSPPGGPVVDVLHLPAAQGQPTMVHFHGNGEQISHLVELGEALHAHGLGFLAVEYPGYATNPGTPTEQGLYQAAEVALADLRASGVGPESTVLSSRSVGGGVAVEMAKRGHGARMVLLAPFTSVVDMANRAFPFLPTRLLVRDRFDNAAKAPGIRIPVLILHGDQDEIIPVEMGQRLGRLFPQATMETIPGAHHNDLLEQTWPALVDRVAAFARGGSSGASPEGSQGKPPDAVAQ</sequence>
<feature type="domain" description="Serine aminopeptidase S33" evidence="3">
    <location>
        <begin position="75"/>
        <end position="180"/>
    </location>
</feature>
<feature type="region of interest" description="Disordered" evidence="1">
    <location>
        <begin position="268"/>
        <end position="288"/>
    </location>
</feature>
<reference evidence="4" key="1">
    <citation type="submission" date="2014-04" db="EMBL/GenBank/DDBJ databases">
        <title>Genome assembly of Hyalangium minutum DSM 14724.</title>
        <authorList>
            <person name="Sharma G."/>
            <person name="Subramanian S."/>
        </authorList>
    </citation>
    <scope>NUCLEOTIDE SEQUENCE [LARGE SCALE GENOMIC DNA]</scope>
    <source>
        <strain evidence="4">DSM 14724</strain>
    </source>
</reference>
<dbReference type="Pfam" id="PF12146">
    <property type="entry name" value="Hydrolase_4"/>
    <property type="match status" value="1"/>
</dbReference>
<dbReference type="SUPFAM" id="SSF53474">
    <property type="entry name" value="alpha/beta-Hydrolases"/>
    <property type="match status" value="1"/>
</dbReference>
<dbReference type="AlphaFoldDB" id="A0A085WKB6"/>
<evidence type="ECO:0000259" key="3">
    <source>
        <dbReference type="Pfam" id="PF12146"/>
    </source>
</evidence>
<evidence type="ECO:0000313" key="5">
    <source>
        <dbReference type="Proteomes" id="UP000028725"/>
    </source>
</evidence>
<evidence type="ECO:0000313" key="4">
    <source>
        <dbReference type="EMBL" id="KFE68129.1"/>
    </source>
</evidence>
<dbReference type="Proteomes" id="UP000028725">
    <property type="component" value="Unassembled WGS sequence"/>
</dbReference>
<gene>
    <name evidence="4" type="ORF">DB31_7366</name>
</gene>
<comment type="caution">
    <text evidence="4">The sequence shown here is derived from an EMBL/GenBank/DDBJ whole genome shotgun (WGS) entry which is preliminary data.</text>
</comment>
<keyword evidence="4" id="KW-0378">Hydrolase</keyword>
<organism evidence="4 5">
    <name type="scientific">Hyalangium minutum</name>
    <dbReference type="NCBI Taxonomy" id="394096"/>
    <lineage>
        <taxon>Bacteria</taxon>
        <taxon>Pseudomonadati</taxon>
        <taxon>Myxococcota</taxon>
        <taxon>Myxococcia</taxon>
        <taxon>Myxococcales</taxon>
        <taxon>Cystobacterineae</taxon>
        <taxon>Archangiaceae</taxon>
        <taxon>Hyalangium</taxon>
    </lineage>
</organism>